<name>A0AC35FM77_9BILA</name>
<dbReference type="Proteomes" id="UP000887580">
    <property type="component" value="Unplaced"/>
</dbReference>
<evidence type="ECO:0000313" key="1">
    <source>
        <dbReference type="Proteomes" id="UP000887580"/>
    </source>
</evidence>
<proteinExistence type="predicted"/>
<reference evidence="2" key="1">
    <citation type="submission" date="2022-11" db="UniProtKB">
        <authorList>
            <consortium name="WormBaseParasite"/>
        </authorList>
    </citation>
    <scope>IDENTIFICATION</scope>
</reference>
<evidence type="ECO:0000313" key="2">
    <source>
        <dbReference type="WBParaSite" id="PS1159_v2.g18904.t1"/>
    </source>
</evidence>
<accession>A0AC35FM77</accession>
<organism evidence="1 2">
    <name type="scientific">Panagrolaimus sp. PS1159</name>
    <dbReference type="NCBI Taxonomy" id="55785"/>
    <lineage>
        <taxon>Eukaryota</taxon>
        <taxon>Metazoa</taxon>
        <taxon>Ecdysozoa</taxon>
        <taxon>Nematoda</taxon>
        <taxon>Chromadorea</taxon>
        <taxon>Rhabditida</taxon>
        <taxon>Tylenchina</taxon>
        <taxon>Panagrolaimomorpha</taxon>
        <taxon>Panagrolaimoidea</taxon>
        <taxon>Panagrolaimidae</taxon>
        <taxon>Panagrolaimus</taxon>
    </lineage>
</organism>
<dbReference type="WBParaSite" id="PS1159_v2.g18904.t1">
    <property type="protein sequence ID" value="PS1159_v2.g18904.t1"/>
    <property type="gene ID" value="PS1159_v2.g18904"/>
</dbReference>
<protein>
    <submittedName>
        <fullName evidence="2">Uncharacterized protein</fullName>
    </submittedName>
</protein>
<sequence length="141" mass="15930">MKTPSSDKNSAEEFSDSILDRLDIHSNSPPLNFLNQSSLRRPSSNTVDNTERMIFSEYPHQSSQYSSPLSGTGISSCHSPLDPPATHASVEDSYSYPSSTETVGPSTDSKERQRKFVYAEIDRYREMCSFDSEVHDDHRKF</sequence>